<evidence type="ECO:0000256" key="1">
    <source>
        <dbReference type="SAM" id="Phobius"/>
    </source>
</evidence>
<gene>
    <name evidence="2" type="ORF">BDQ12DRAFT_691759</name>
</gene>
<evidence type="ECO:0000313" key="3">
    <source>
        <dbReference type="Proteomes" id="UP000308652"/>
    </source>
</evidence>
<sequence length="84" mass="9346">MVSGQYLTSECPSHGDQTFHKHIAAGSVHAILSSALCLVAVQLKNPTYRRLSPLARRPGCFLAIQTRERSEQVVDLEQAERKQN</sequence>
<protein>
    <submittedName>
        <fullName evidence="2">Uncharacterized protein</fullName>
    </submittedName>
</protein>
<dbReference type="Proteomes" id="UP000308652">
    <property type="component" value="Unassembled WGS sequence"/>
</dbReference>
<keyword evidence="1" id="KW-0472">Membrane</keyword>
<dbReference type="AlphaFoldDB" id="A0A5C3LWC6"/>
<feature type="transmembrane region" description="Helical" evidence="1">
    <location>
        <begin position="22"/>
        <end position="41"/>
    </location>
</feature>
<evidence type="ECO:0000313" key="2">
    <source>
        <dbReference type="EMBL" id="TFK33051.1"/>
    </source>
</evidence>
<proteinExistence type="predicted"/>
<dbReference type="EMBL" id="ML213657">
    <property type="protein sequence ID" value="TFK33051.1"/>
    <property type="molecule type" value="Genomic_DNA"/>
</dbReference>
<organism evidence="2 3">
    <name type="scientific">Crucibulum laeve</name>
    <dbReference type="NCBI Taxonomy" id="68775"/>
    <lineage>
        <taxon>Eukaryota</taxon>
        <taxon>Fungi</taxon>
        <taxon>Dikarya</taxon>
        <taxon>Basidiomycota</taxon>
        <taxon>Agaricomycotina</taxon>
        <taxon>Agaricomycetes</taxon>
        <taxon>Agaricomycetidae</taxon>
        <taxon>Agaricales</taxon>
        <taxon>Agaricineae</taxon>
        <taxon>Nidulariaceae</taxon>
        <taxon>Crucibulum</taxon>
    </lineage>
</organism>
<accession>A0A5C3LWC6</accession>
<keyword evidence="1" id="KW-1133">Transmembrane helix</keyword>
<reference evidence="2 3" key="1">
    <citation type="journal article" date="2019" name="Nat. Ecol. Evol.">
        <title>Megaphylogeny resolves global patterns of mushroom evolution.</title>
        <authorList>
            <person name="Varga T."/>
            <person name="Krizsan K."/>
            <person name="Foldi C."/>
            <person name="Dima B."/>
            <person name="Sanchez-Garcia M."/>
            <person name="Sanchez-Ramirez S."/>
            <person name="Szollosi G.J."/>
            <person name="Szarkandi J.G."/>
            <person name="Papp V."/>
            <person name="Albert L."/>
            <person name="Andreopoulos W."/>
            <person name="Angelini C."/>
            <person name="Antonin V."/>
            <person name="Barry K.W."/>
            <person name="Bougher N.L."/>
            <person name="Buchanan P."/>
            <person name="Buyck B."/>
            <person name="Bense V."/>
            <person name="Catcheside P."/>
            <person name="Chovatia M."/>
            <person name="Cooper J."/>
            <person name="Damon W."/>
            <person name="Desjardin D."/>
            <person name="Finy P."/>
            <person name="Geml J."/>
            <person name="Haridas S."/>
            <person name="Hughes K."/>
            <person name="Justo A."/>
            <person name="Karasinski D."/>
            <person name="Kautmanova I."/>
            <person name="Kiss B."/>
            <person name="Kocsube S."/>
            <person name="Kotiranta H."/>
            <person name="LaButti K.M."/>
            <person name="Lechner B.E."/>
            <person name="Liimatainen K."/>
            <person name="Lipzen A."/>
            <person name="Lukacs Z."/>
            <person name="Mihaltcheva S."/>
            <person name="Morgado L.N."/>
            <person name="Niskanen T."/>
            <person name="Noordeloos M.E."/>
            <person name="Ohm R.A."/>
            <person name="Ortiz-Santana B."/>
            <person name="Ovrebo C."/>
            <person name="Racz N."/>
            <person name="Riley R."/>
            <person name="Savchenko A."/>
            <person name="Shiryaev A."/>
            <person name="Soop K."/>
            <person name="Spirin V."/>
            <person name="Szebenyi C."/>
            <person name="Tomsovsky M."/>
            <person name="Tulloss R.E."/>
            <person name="Uehling J."/>
            <person name="Grigoriev I.V."/>
            <person name="Vagvolgyi C."/>
            <person name="Papp T."/>
            <person name="Martin F.M."/>
            <person name="Miettinen O."/>
            <person name="Hibbett D.S."/>
            <person name="Nagy L.G."/>
        </authorList>
    </citation>
    <scope>NUCLEOTIDE SEQUENCE [LARGE SCALE GENOMIC DNA]</scope>
    <source>
        <strain evidence="2 3">CBS 166.37</strain>
    </source>
</reference>
<keyword evidence="3" id="KW-1185">Reference proteome</keyword>
<keyword evidence="1" id="KW-0812">Transmembrane</keyword>
<name>A0A5C3LWC6_9AGAR</name>